<dbReference type="RefSeq" id="XP_018139027.1">
    <property type="nucleotide sequence ID" value="XM_018291005.1"/>
</dbReference>
<comment type="caution">
    <text evidence="2">The sequence shown here is derived from an EMBL/GenBank/DDBJ whole genome shotgun (WGS) entry which is preliminary data.</text>
</comment>
<keyword evidence="3" id="KW-1185">Reference proteome</keyword>
<accession>A0A179F705</accession>
<protein>
    <submittedName>
        <fullName evidence="2">Uncharacterized protein</fullName>
    </submittedName>
</protein>
<dbReference type="EMBL" id="LSBJ02000001">
    <property type="protein sequence ID" value="OAQ61218.1"/>
    <property type="molecule type" value="Genomic_DNA"/>
</dbReference>
<evidence type="ECO:0000313" key="2">
    <source>
        <dbReference type="EMBL" id="OAQ61218.1"/>
    </source>
</evidence>
<feature type="compositionally biased region" description="Low complexity" evidence="1">
    <location>
        <begin position="124"/>
        <end position="136"/>
    </location>
</feature>
<dbReference type="KEGG" id="pchm:VFPPC_13228"/>
<dbReference type="GeneID" id="28854999"/>
<feature type="region of interest" description="Disordered" evidence="1">
    <location>
        <begin position="99"/>
        <end position="136"/>
    </location>
</feature>
<dbReference type="OrthoDB" id="5149268at2759"/>
<reference evidence="2 3" key="1">
    <citation type="journal article" date="2016" name="PLoS Pathog.">
        <title>Biosynthesis of antibiotic leucinostatins in bio-control fungus Purpureocillium lilacinum and their inhibition on phytophthora revealed by genome mining.</title>
        <authorList>
            <person name="Wang G."/>
            <person name="Liu Z."/>
            <person name="Lin R."/>
            <person name="Li E."/>
            <person name="Mao Z."/>
            <person name="Ling J."/>
            <person name="Yang Y."/>
            <person name="Yin W.B."/>
            <person name="Xie B."/>
        </authorList>
    </citation>
    <scope>NUCLEOTIDE SEQUENCE [LARGE SCALE GENOMIC DNA]</scope>
    <source>
        <strain evidence="2">170</strain>
    </source>
</reference>
<evidence type="ECO:0000313" key="3">
    <source>
        <dbReference type="Proteomes" id="UP000078397"/>
    </source>
</evidence>
<dbReference type="AlphaFoldDB" id="A0A179F705"/>
<organism evidence="2 3">
    <name type="scientific">Pochonia chlamydosporia 170</name>
    <dbReference type="NCBI Taxonomy" id="1380566"/>
    <lineage>
        <taxon>Eukaryota</taxon>
        <taxon>Fungi</taxon>
        <taxon>Dikarya</taxon>
        <taxon>Ascomycota</taxon>
        <taxon>Pezizomycotina</taxon>
        <taxon>Sordariomycetes</taxon>
        <taxon>Hypocreomycetidae</taxon>
        <taxon>Hypocreales</taxon>
        <taxon>Clavicipitaceae</taxon>
        <taxon>Pochonia</taxon>
    </lineage>
</organism>
<proteinExistence type="predicted"/>
<evidence type="ECO:0000256" key="1">
    <source>
        <dbReference type="SAM" id="MobiDB-lite"/>
    </source>
</evidence>
<sequence length="706" mass="77809">MFSTLRNFLVQRLSGCLACTNHTNTVHEKTELEEILLKRVALLKGWHEYANEAGRTFETQPLYVRLWEKLGAKLQSHDWPLETPKILCADETVESAMRIESTSSCTSTPGADGGSLDSDNECRSGPSSPVTSTTTATSNFGMEYRACYVCNGDGCSLPLPDPSEIPVPSWDDLGSWTAHRLQQPEVYAFNKDYAALRMSVALSGKKASGGGTHAVKGASRDVQVQSFSKITGSKGMWALYDLMTSVWLTFSVVSLHRSSGMQPVLAFPQAAMGCTIPDYSGTPDGEDDKYVAGALKGSAKGFEVIARHNEKGKAGAEMIAAALTRPGYGRYTDASELDFGEDMTEATGKLTNKIDRSTWLHMRWYDGGVIPYFVCHDWSLPPQMRRLNTQKECHLVDACYNITIWLNDLGDYALDRTIGEGGNSLVYALSQSGKSNPAILADFCSDVIDRVCECSCGSHRHEVGADIAVGFIAMYALAFRYRGFENAWLARKEEIHGVARRGWLIRGGSRDEWPQVPYNEDWSPLTTEVPADINLEAANQSWKARCGWLAQTGPGEHLINHVVERYAESMTYDRAVVSQLLRQLWPVAEPAVKSLGGDSTMIYDSVEMLVLSALDWPAIFVAPERKFGQCAVRDKVVLENILLESAAYSLWCCGTSEASAFVRFLVGLVATVAELTVVGVYRRVPTLWSEDQAGWEPTEHKECTHA</sequence>
<dbReference type="Proteomes" id="UP000078397">
    <property type="component" value="Unassembled WGS sequence"/>
</dbReference>
<feature type="compositionally biased region" description="Polar residues" evidence="1">
    <location>
        <begin position="100"/>
        <end position="109"/>
    </location>
</feature>
<gene>
    <name evidence="2" type="ORF">VFPPC_13228</name>
</gene>
<name>A0A179F705_METCM</name>